<sequence length="231" mass="24881">MDGWGWVRFGSISSHPSSTCSKMTKILTFCLGFFRHHPCSVLKAHPGAPGMGGFAGWARATPKIQATKNTGGGETNSLSLEEDDKLTTILANLRLTRRRYGNAEMRLPTGFHARSKCPRRVQPIEQRTLNDEKKAFAPCIHTSGLVCTIPRSLSPTDLRSSSGALKRLKSCDMDLAWARCQTTLPSQVPDICLSDNGNGALGALDTSSNSISGTWPRLSLAGPTSTPLLAL</sequence>
<dbReference type="RefSeq" id="XP_060371324.1">
    <property type="nucleotide sequence ID" value="XM_060506958.1"/>
</dbReference>
<evidence type="ECO:0000313" key="1">
    <source>
        <dbReference type="EMBL" id="KAK1731269.1"/>
    </source>
</evidence>
<dbReference type="Proteomes" id="UP001244207">
    <property type="component" value="Unassembled WGS sequence"/>
</dbReference>
<gene>
    <name evidence="1" type="ORF">BDZ83DRAFT_598618</name>
</gene>
<keyword evidence="2" id="KW-1185">Reference proteome</keyword>
<dbReference type="AlphaFoldDB" id="A0AAD8XPQ9"/>
<comment type="caution">
    <text evidence="1">The sequence shown here is derived from an EMBL/GenBank/DDBJ whole genome shotgun (WGS) entry which is preliminary data.</text>
</comment>
<reference evidence="1" key="1">
    <citation type="submission" date="2021-12" db="EMBL/GenBank/DDBJ databases">
        <title>Comparative genomics, transcriptomics and evolutionary studies reveal genomic signatures of adaptation to plant cell wall in hemibiotrophic fungi.</title>
        <authorList>
            <consortium name="DOE Joint Genome Institute"/>
            <person name="Baroncelli R."/>
            <person name="Diaz J.F."/>
            <person name="Benocci T."/>
            <person name="Peng M."/>
            <person name="Battaglia E."/>
            <person name="Haridas S."/>
            <person name="Andreopoulos W."/>
            <person name="Labutti K."/>
            <person name="Pangilinan J."/>
            <person name="Floch G.L."/>
            <person name="Makela M.R."/>
            <person name="Henrissat B."/>
            <person name="Grigoriev I.V."/>
            <person name="Crouch J.A."/>
            <person name="De Vries R.P."/>
            <person name="Sukno S.A."/>
            <person name="Thon M.R."/>
        </authorList>
    </citation>
    <scope>NUCLEOTIDE SEQUENCE</scope>
    <source>
        <strain evidence="1">CBS 112980</strain>
    </source>
</reference>
<dbReference type="EMBL" id="JAHMHS010000003">
    <property type="protein sequence ID" value="KAK1731269.1"/>
    <property type="molecule type" value="Genomic_DNA"/>
</dbReference>
<dbReference type="GeneID" id="85390857"/>
<evidence type="ECO:0000313" key="2">
    <source>
        <dbReference type="Proteomes" id="UP001244207"/>
    </source>
</evidence>
<protein>
    <submittedName>
        <fullName evidence="1">Uncharacterized protein</fullName>
    </submittedName>
</protein>
<proteinExistence type="predicted"/>
<name>A0AAD8XPQ9_GLOAC</name>
<accession>A0AAD8XPQ9</accession>
<organism evidence="1 2">
    <name type="scientific">Glomerella acutata</name>
    <name type="common">Colletotrichum acutatum</name>
    <dbReference type="NCBI Taxonomy" id="27357"/>
    <lineage>
        <taxon>Eukaryota</taxon>
        <taxon>Fungi</taxon>
        <taxon>Dikarya</taxon>
        <taxon>Ascomycota</taxon>
        <taxon>Pezizomycotina</taxon>
        <taxon>Sordariomycetes</taxon>
        <taxon>Hypocreomycetidae</taxon>
        <taxon>Glomerellales</taxon>
        <taxon>Glomerellaceae</taxon>
        <taxon>Colletotrichum</taxon>
        <taxon>Colletotrichum acutatum species complex</taxon>
    </lineage>
</organism>